<feature type="transmembrane region" description="Helical" evidence="5">
    <location>
        <begin position="21"/>
        <end position="41"/>
    </location>
</feature>
<keyword evidence="3 5" id="KW-1133">Transmembrane helix</keyword>
<evidence type="ECO:0000256" key="5">
    <source>
        <dbReference type="SAM" id="Phobius"/>
    </source>
</evidence>
<feature type="transmembrane region" description="Helical" evidence="5">
    <location>
        <begin position="478"/>
        <end position="502"/>
    </location>
</feature>
<accession>A0A4R1HUF1</accession>
<dbReference type="SUPFAM" id="SSF58104">
    <property type="entry name" value="Methyl-accepting chemotaxis protein (MCP) signaling domain"/>
    <property type="match status" value="1"/>
</dbReference>
<dbReference type="InterPro" id="IPR051328">
    <property type="entry name" value="T7SS_ABC-Transporter"/>
</dbReference>
<proteinExistence type="predicted"/>
<evidence type="ECO:0000256" key="2">
    <source>
        <dbReference type="ARBA" id="ARBA00022692"/>
    </source>
</evidence>
<feature type="transmembrane region" description="Helical" evidence="5">
    <location>
        <begin position="538"/>
        <end position="557"/>
    </location>
</feature>
<feature type="domain" description="ABC-2 type transporter transmembrane" evidence="6">
    <location>
        <begin position="426"/>
        <end position="610"/>
    </location>
</feature>
<dbReference type="InterPro" id="IPR017500">
    <property type="entry name" value="Phage_infect_YhgE_N"/>
</dbReference>
<dbReference type="OrthoDB" id="9811483at2"/>
<dbReference type="EMBL" id="SMFZ01000001">
    <property type="protein sequence ID" value="TCK24575.1"/>
    <property type="molecule type" value="Genomic_DNA"/>
</dbReference>
<keyword evidence="4 5" id="KW-0472">Membrane</keyword>
<dbReference type="InterPro" id="IPR017501">
    <property type="entry name" value="Phage_infect_YhgE_C"/>
</dbReference>
<dbReference type="NCBIfam" id="TIGR03061">
    <property type="entry name" value="pip_yhgE_Nterm"/>
    <property type="match status" value="1"/>
</dbReference>
<keyword evidence="2 5" id="KW-0812">Transmembrane</keyword>
<comment type="caution">
    <text evidence="7">The sequence shown here is derived from an EMBL/GenBank/DDBJ whole genome shotgun (WGS) entry which is preliminary data.</text>
</comment>
<keyword evidence="8" id="KW-1185">Reference proteome</keyword>
<organism evidence="7 8">
    <name type="scientific">Pseudonocardia endophytica</name>
    <dbReference type="NCBI Taxonomy" id="401976"/>
    <lineage>
        <taxon>Bacteria</taxon>
        <taxon>Bacillati</taxon>
        <taxon>Actinomycetota</taxon>
        <taxon>Actinomycetes</taxon>
        <taxon>Pseudonocardiales</taxon>
        <taxon>Pseudonocardiaceae</taxon>
        <taxon>Pseudonocardia</taxon>
    </lineage>
</organism>
<dbReference type="InterPro" id="IPR023908">
    <property type="entry name" value="xxxLxxG_rpt"/>
</dbReference>
<evidence type="ECO:0000256" key="1">
    <source>
        <dbReference type="ARBA" id="ARBA00004141"/>
    </source>
</evidence>
<dbReference type="InterPro" id="IPR013525">
    <property type="entry name" value="ABC2_TM"/>
</dbReference>
<dbReference type="NCBIfam" id="TIGR03057">
    <property type="entry name" value="xxxLxxG_by_4"/>
    <property type="match status" value="3"/>
</dbReference>
<name>A0A4R1HUF1_PSEEN</name>
<evidence type="ECO:0000256" key="3">
    <source>
        <dbReference type="ARBA" id="ARBA00022989"/>
    </source>
</evidence>
<protein>
    <submittedName>
        <fullName evidence="7">Putative membrane protein</fullName>
    </submittedName>
</protein>
<reference evidence="7 8" key="1">
    <citation type="submission" date="2019-03" db="EMBL/GenBank/DDBJ databases">
        <title>Sequencing the genomes of 1000 actinobacteria strains.</title>
        <authorList>
            <person name="Klenk H.-P."/>
        </authorList>
    </citation>
    <scope>NUCLEOTIDE SEQUENCE [LARGE SCALE GENOMIC DNA]</scope>
    <source>
        <strain evidence="7 8">DSM 44969</strain>
    </source>
</reference>
<dbReference type="AlphaFoldDB" id="A0A4R1HUF1"/>
<feature type="transmembrane region" description="Helical" evidence="5">
    <location>
        <begin position="592"/>
        <end position="614"/>
    </location>
</feature>
<dbReference type="Gene3D" id="1.10.287.950">
    <property type="entry name" value="Methyl-accepting chemotaxis protein"/>
    <property type="match status" value="1"/>
</dbReference>
<dbReference type="RefSeq" id="WP_132421006.1">
    <property type="nucleotide sequence ID" value="NZ_SMFZ01000001.1"/>
</dbReference>
<dbReference type="Pfam" id="PF12698">
    <property type="entry name" value="ABC2_membrane_3"/>
    <property type="match status" value="1"/>
</dbReference>
<sequence>MSAIRLAISELRRITAGRLPRLAVGALVLVPVLYAGFYLYANGDPYRNLDAVPAALVVEDTGAVGPDGTFSRAGDQVADELVDSGAFQWHRVDAAEADSGVRDNRYAFALTLPADFTAALQSSGDLTPRRASLVLTTNDANNYLVHTIADTVTTRVRDAVSQRVGTEAADRMLAGFSTIHDRTVTAADGASQLADGASQLEAGTGSAADGARRLSDGADTLAGGLDTLRDRTAALPAQSRQLADGARRVADGNAELAAAGEQVADAAQRLDDDASADDGRIASALRAQGFTDQQVRQAMSAVSSARGPLDASNARVQTLNDQLGRLGGGSAQVADGAEGLAAGASQLSGGISRAADGADALSGGAHRLTGGIERLDDGAGQLAGGAAQLRDGLREGADQIPDPDDPTRRATASTIGDPVAVRDVAQTTAGTYGAGLAPFFMALAAWIGGYVLFLLVAPLSRRAVAAGQAPLRVALGGWLPAAVLGVVQMTGMYLIVVFGLGIRPEHPLGTFAFLCAISLCFTAIVHALNAAFGAVGQFVGLVLMVLQLVSAGGTFPWQTIPGPLRPLHHALPMSYAVDGLRHLIYGGALDGLVLDGGVLLAWFVAAVLVAACAARRHRVWTPGRLTPELVL</sequence>
<evidence type="ECO:0000259" key="6">
    <source>
        <dbReference type="Pfam" id="PF12698"/>
    </source>
</evidence>
<dbReference type="Proteomes" id="UP000295560">
    <property type="component" value="Unassembled WGS sequence"/>
</dbReference>
<dbReference type="PANTHER" id="PTHR43077:SF10">
    <property type="entry name" value="TRANSPORT PERMEASE PROTEIN"/>
    <property type="match status" value="1"/>
</dbReference>
<evidence type="ECO:0000313" key="7">
    <source>
        <dbReference type="EMBL" id="TCK24575.1"/>
    </source>
</evidence>
<dbReference type="GO" id="GO:0016020">
    <property type="term" value="C:membrane"/>
    <property type="evidence" value="ECO:0007669"/>
    <property type="project" value="UniProtKB-SubCell"/>
</dbReference>
<comment type="subcellular location">
    <subcellularLocation>
        <location evidence="1">Membrane</location>
        <topology evidence="1">Multi-pass membrane protein</topology>
    </subcellularLocation>
</comment>
<evidence type="ECO:0000256" key="4">
    <source>
        <dbReference type="ARBA" id="ARBA00023136"/>
    </source>
</evidence>
<dbReference type="GO" id="GO:0140359">
    <property type="term" value="F:ABC-type transporter activity"/>
    <property type="evidence" value="ECO:0007669"/>
    <property type="project" value="InterPro"/>
</dbReference>
<evidence type="ECO:0000313" key="8">
    <source>
        <dbReference type="Proteomes" id="UP000295560"/>
    </source>
</evidence>
<dbReference type="PANTHER" id="PTHR43077">
    <property type="entry name" value="TRANSPORT PERMEASE YVFS-RELATED"/>
    <property type="match status" value="1"/>
</dbReference>
<gene>
    <name evidence="7" type="ORF">EV378_0349</name>
</gene>
<dbReference type="NCBIfam" id="TIGR03062">
    <property type="entry name" value="pip_yhgE_Cterm"/>
    <property type="match status" value="1"/>
</dbReference>
<feature type="transmembrane region" description="Helical" evidence="5">
    <location>
        <begin position="436"/>
        <end position="457"/>
    </location>
</feature>
<feature type="transmembrane region" description="Helical" evidence="5">
    <location>
        <begin position="508"/>
        <end position="531"/>
    </location>
</feature>